<reference evidence="2 3" key="1">
    <citation type="submission" date="2019-03" db="EMBL/GenBank/DDBJ databases">
        <title>Draft genome of Massilia hortus sp. nov., a novel bacterial species of the Oxalobacteraceae family.</title>
        <authorList>
            <person name="Peta V."/>
            <person name="Raths R."/>
            <person name="Bucking H."/>
        </authorList>
    </citation>
    <scope>NUCLEOTIDE SEQUENCE [LARGE SCALE GENOMIC DNA]</scope>
    <source>
        <strain evidence="2 3">ONC3</strain>
    </source>
</reference>
<evidence type="ECO:0000313" key="2">
    <source>
        <dbReference type="EMBL" id="TFW36186.1"/>
    </source>
</evidence>
<evidence type="ECO:0000313" key="3">
    <source>
        <dbReference type="Proteomes" id="UP000297258"/>
    </source>
</evidence>
<name>A0A4Y9T5Q2_9BURK</name>
<evidence type="ECO:0000256" key="1">
    <source>
        <dbReference type="SAM" id="SignalP"/>
    </source>
</evidence>
<dbReference type="OrthoDB" id="8564513at2"/>
<dbReference type="Proteomes" id="UP000297258">
    <property type="component" value="Unassembled WGS sequence"/>
</dbReference>
<dbReference type="RefSeq" id="WP_135187750.1">
    <property type="nucleotide sequence ID" value="NZ_SPUM01000002.1"/>
</dbReference>
<keyword evidence="1" id="KW-0732">Signal</keyword>
<protein>
    <recommendedName>
        <fullName evidence="4">Type II secretion system protein GspC N-terminal domain-containing protein</fullName>
    </recommendedName>
</protein>
<sequence>MTMRLKMLLALLLAIAALAVFDRPAQVAVPEISEGPARVQRTAAVAPAQALFADTEPDDALVPDLFALNAEASAPEEALEPPVKPARPFTLLGFKREDGVREAYLLRNGDVLKVRAGAVLEQRYRVLALTDDAVDIKDNVSGAALRIGFEDHP</sequence>
<keyword evidence="3" id="KW-1185">Reference proteome</keyword>
<feature type="chain" id="PRO_5021372742" description="Type II secretion system protein GspC N-terminal domain-containing protein" evidence="1">
    <location>
        <begin position="20"/>
        <end position="153"/>
    </location>
</feature>
<proteinExistence type="predicted"/>
<evidence type="ECO:0008006" key="4">
    <source>
        <dbReference type="Google" id="ProtNLM"/>
    </source>
</evidence>
<dbReference type="EMBL" id="SPUM01000002">
    <property type="protein sequence ID" value="TFW36186.1"/>
    <property type="molecule type" value="Genomic_DNA"/>
</dbReference>
<feature type="signal peptide" evidence="1">
    <location>
        <begin position="1"/>
        <end position="19"/>
    </location>
</feature>
<dbReference type="AlphaFoldDB" id="A0A4Y9T5Q2"/>
<accession>A0A4Y9T5Q2</accession>
<gene>
    <name evidence="2" type="ORF">E4O92_00330</name>
</gene>
<organism evidence="2 3">
    <name type="scientific">Massilia horti</name>
    <dbReference type="NCBI Taxonomy" id="2562153"/>
    <lineage>
        <taxon>Bacteria</taxon>
        <taxon>Pseudomonadati</taxon>
        <taxon>Pseudomonadota</taxon>
        <taxon>Betaproteobacteria</taxon>
        <taxon>Burkholderiales</taxon>
        <taxon>Oxalobacteraceae</taxon>
        <taxon>Telluria group</taxon>
        <taxon>Massilia</taxon>
    </lineage>
</organism>
<comment type="caution">
    <text evidence="2">The sequence shown here is derived from an EMBL/GenBank/DDBJ whole genome shotgun (WGS) entry which is preliminary data.</text>
</comment>